<dbReference type="InParanoid" id="A0A1U7Z268"/>
<evidence type="ECO:0000313" key="2">
    <source>
        <dbReference type="Proteomes" id="UP000189703"/>
    </source>
</evidence>
<dbReference type="AlphaFoldDB" id="A0A1U7Z268"/>
<dbReference type="KEGG" id="nnu:104589544"/>
<name>A0A1U7Z268_NELNU</name>
<proteinExistence type="predicted"/>
<protein>
    <submittedName>
        <fullName evidence="3">Uncharacterized protein LOC104589544 isoform X1</fullName>
    </submittedName>
</protein>
<feature type="region of interest" description="Disordered" evidence="1">
    <location>
        <begin position="19"/>
        <end position="68"/>
    </location>
</feature>
<evidence type="ECO:0000313" key="3">
    <source>
        <dbReference type="RefSeq" id="XP_010246193.1"/>
    </source>
</evidence>
<accession>A0A1U7Z268</accession>
<evidence type="ECO:0000256" key="1">
    <source>
        <dbReference type="SAM" id="MobiDB-lite"/>
    </source>
</evidence>
<dbReference type="eggNOG" id="KOG0800">
    <property type="taxonomic scope" value="Eukaryota"/>
</dbReference>
<dbReference type="OMA" id="NKNCCAS"/>
<reference evidence="3" key="1">
    <citation type="submission" date="2025-08" db="UniProtKB">
        <authorList>
            <consortium name="RefSeq"/>
        </authorList>
    </citation>
    <scope>IDENTIFICATION</scope>
</reference>
<dbReference type="Proteomes" id="UP000189703">
    <property type="component" value="Unplaced"/>
</dbReference>
<dbReference type="GeneID" id="104589544"/>
<sequence>MSSALKDKKKSFTSATWRGLGCTSSSQISAPEAIRSSADWQEKKVRKKKQRSTQRKKSHHVTEMTSMGNPTPVVVVPDVWCSLGIGFAANAAPIDCVVSRRPVAGRGRIDSERINQRELHTEIEDPHLLMDPDDFLCRLL</sequence>
<dbReference type="RefSeq" id="XP_010246193.1">
    <property type="nucleotide sequence ID" value="XM_010247891.2"/>
</dbReference>
<feature type="compositionally biased region" description="Basic residues" evidence="1">
    <location>
        <begin position="44"/>
        <end position="59"/>
    </location>
</feature>
<keyword evidence="2" id="KW-1185">Reference proteome</keyword>
<gene>
    <name evidence="3" type="primary">LOC104589544</name>
</gene>
<organism evidence="2 3">
    <name type="scientific">Nelumbo nucifera</name>
    <name type="common">Sacred lotus</name>
    <dbReference type="NCBI Taxonomy" id="4432"/>
    <lineage>
        <taxon>Eukaryota</taxon>
        <taxon>Viridiplantae</taxon>
        <taxon>Streptophyta</taxon>
        <taxon>Embryophyta</taxon>
        <taxon>Tracheophyta</taxon>
        <taxon>Spermatophyta</taxon>
        <taxon>Magnoliopsida</taxon>
        <taxon>Proteales</taxon>
        <taxon>Nelumbonaceae</taxon>
        <taxon>Nelumbo</taxon>
    </lineage>
</organism>
<feature type="compositionally biased region" description="Polar residues" evidence="1">
    <location>
        <begin position="19"/>
        <end position="29"/>
    </location>
</feature>
<dbReference type="OrthoDB" id="8062037at2759"/>